<dbReference type="CDD" id="cd02440">
    <property type="entry name" value="AdoMet_MTases"/>
    <property type="match status" value="1"/>
</dbReference>
<dbReference type="Gene3D" id="3.40.50.150">
    <property type="entry name" value="Vaccinia Virus protein VP39"/>
    <property type="match status" value="1"/>
</dbReference>
<reference evidence="1 2" key="2">
    <citation type="journal article" date="2023" name="ChemBioChem">
        <title>Acyltransferase Domain Exchange between Two Independent Type I Polyketide Synthases in the Same Producer Strain of Macrolide Antibiotics.</title>
        <authorList>
            <person name="Kudo F."/>
            <person name="Kishikawa K."/>
            <person name="Tsuboi K."/>
            <person name="Kido T."/>
            <person name="Usui T."/>
            <person name="Hashimoto J."/>
            <person name="Shin-Ya K."/>
            <person name="Miyanaga A."/>
            <person name="Eguchi T."/>
        </authorList>
    </citation>
    <scope>NUCLEOTIDE SEQUENCE [LARGE SCALE GENOMIC DNA]</scope>
    <source>
        <strain evidence="1 2">A-8890</strain>
    </source>
</reference>
<dbReference type="PIRSF" id="PIRSF017393">
    <property type="entry name" value="MTase_SAV2177"/>
    <property type="match status" value="1"/>
</dbReference>
<dbReference type="Proteomes" id="UP001321542">
    <property type="component" value="Chromosome"/>
</dbReference>
<dbReference type="EMBL" id="AP018448">
    <property type="protein sequence ID" value="BBC38933.1"/>
    <property type="molecule type" value="Genomic_DNA"/>
</dbReference>
<keyword evidence="2" id="KW-1185">Reference proteome</keyword>
<dbReference type="InterPro" id="IPR006764">
    <property type="entry name" value="SAM_dep_MeTrfase_SAV2177_type"/>
</dbReference>
<gene>
    <name evidence="1" type="ORF">SGFS_102270</name>
</gene>
<organism evidence="1 2">
    <name type="scientific">Streptomyces graminofaciens</name>
    <dbReference type="NCBI Taxonomy" id="68212"/>
    <lineage>
        <taxon>Bacteria</taxon>
        <taxon>Bacillati</taxon>
        <taxon>Actinomycetota</taxon>
        <taxon>Actinomycetes</taxon>
        <taxon>Kitasatosporales</taxon>
        <taxon>Streptomycetaceae</taxon>
        <taxon>Streptomyces</taxon>
    </lineage>
</organism>
<accession>A0ABM7FQH9</accession>
<reference evidence="1 2" key="1">
    <citation type="journal article" date="2010" name="ChemBioChem">
        <title>Cloning and characterization of the biosynthetic gene cluster of 16-membered macrolide antibiotic FD-891: involvement of a dual functional cytochrome P450 monooxygenase catalyzing epoxidation and hydroxylation.</title>
        <authorList>
            <person name="Kudo F."/>
            <person name="Motegi A."/>
            <person name="Mizoue K."/>
            <person name="Eguchi T."/>
        </authorList>
    </citation>
    <scope>NUCLEOTIDE SEQUENCE [LARGE SCALE GENOMIC DNA]</scope>
    <source>
        <strain evidence="1 2">A-8890</strain>
    </source>
</reference>
<proteinExistence type="predicted"/>
<dbReference type="SUPFAM" id="SSF53335">
    <property type="entry name" value="S-adenosyl-L-methionine-dependent methyltransferases"/>
    <property type="match status" value="1"/>
</dbReference>
<dbReference type="Pfam" id="PF04672">
    <property type="entry name" value="Methyltransf_19"/>
    <property type="match status" value="1"/>
</dbReference>
<sequence length="276" mass="30645">MTENPAASGVPFSALNSRIVTTRPVAARIWNYWLGGRDYYEVDRKAGDEIRRLHPSILDYARADRQFLRRAVRHLAADVGVRQFLDIGAGLPTAENTHEVAQRIAPDSRIVYVDNDPLVLVHARALLTSAPEGRTDHIDADVRDVDSILEQAASTLDLGRPVALMLLDVMAFIGDDEDPSGIVRRFLDALAPGSHLMLSHTITRPDLYEVDTAVAWWNAHGTPRLTQRTPQTVARFFDGLDVLDPGVVSCSRWRPDDPDGSDQEEVAMYCGVGRKR</sequence>
<name>A0ABM7FQH9_9ACTN</name>
<evidence type="ECO:0008006" key="3">
    <source>
        <dbReference type="Google" id="ProtNLM"/>
    </source>
</evidence>
<protein>
    <recommendedName>
        <fullName evidence="3">S-adenosyl methyltransferase</fullName>
    </recommendedName>
</protein>
<evidence type="ECO:0000313" key="1">
    <source>
        <dbReference type="EMBL" id="BBC38933.1"/>
    </source>
</evidence>
<dbReference type="RefSeq" id="WP_286259485.1">
    <property type="nucleotide sequence ID" value="NZ_AP018448.1"/>
</dbReference>
<dbReference type="InterPro" id="IPR029063">
    <property type="entry name" value="SAM-dependent_MTases_sf"/>
</dbReference>
<evidence type="ECO:0000313" key="2">
    <source>
        <dbReference type="Proteomes" id="UP001321542"/>
    </source>
</evidence>